<evidence type="ECO:0000256" key="9">
    <source>
        <dbReference type="SAM" id="MobiDB-lite"/>
    </source>
</evidence>
<dbReference type="InterPro" id="IPR013087">
    <property type="entry name" value="Znf_C2H2_type"/>
</dbReference>
<feature type="compositionally biased region" description="Basic and acidic residues" evidence="9">
    <location>
        <begin position="318"/>
        <end position="330"/>
    </location>
</feature>
<evidence type="ECO:0000256" key="7">
    <source>
        <dbReference type="ARBA" id="ARBA00023242"/>
    </source>
</evidence>
<gene>
    <name evidence="11" type="ORF">L207DRAFT_430183</name>
</gene>
<reference evidence="11 12" key="1">
    <citation type="submission" date="2016-04" db="EMBL/GenBank/DDBJ databases">
        <title>A degradative enzymes factory behind the ericoid mycorrhizal symbiosis.</title>
        <authorList>
            <consortium name="DOE Joint Genome Institute"/>
            <person name="Martino E."/>
            <person name="Morin E."/>
            <person name="Grelet G."/>
            <person name="Kuo A."/>
            <person name="Kohler A."/>
            <person name="Daghino S."/>
            <person name="Barry K."/>
            <person name="Choi C."/>
            <person name="Cichocki N."/>
            <person name="Clum A."/>
            <person name="Copeland A."/>
            <person name="Hainaut M."/>
            <person name="Haridas S."/>
            <person name="Labutti K."/>
            <person name="Lindquist E."/>
            <person name="Lipzen A."/>
            <person name="Khouja H.-R."/>
            <person name="Murat C."/>
            <person name="Ohm R."/>
            <person name="Olson A."/>
            <person name="Spatafora J."/>
            <person name="Veneault-Fourrey C."/>
            <person name="Henrissat B."/>
            <person name="Grigoriev I."/>
            <person name="Martin F."/>
            <person name="Perotto S."/>
        </authorList>
    </citation>
    <scope>NUCLEOTIDE SEQUENCE [LARGE SCALE GENOMIC DNA]</scope>
    <source>
        <strain evidence="11 12">F</strain>
    </source>
</reference>
<feature type="region of interest" description="Disordered" evidence="9">
    <location>
        <begin position="512"/>
        <end position="550"/>
    </location>
</feature>
<sequence length="784" mass="87205">MSLRKGATFHSPTTPERELPHHFKVPALPRRSQTTLEDVVDAHKRRVAITLGDIDRSLAAVEERSPATRQSFPDVADPVPQGFLNHTVGTPTTKSYGPIMDGVMTEEPANIGKRSLRPRHNRRPARYADSGLGSSIGSRSGKDAADADASDDQCTKHVAASAITRSAAAHSSTIESLPRLSARASNRITEHILKPLLAKQSLKDFHPIVKDCPRRIHGKEIVCLRDLEKTLIFMAPVSGFPNDVAGGVAHWFSRLKERTKTAALYLDFCLTSIRCIQATVEFLSDREQTRPHDRPYTNGYFVDLVDQIKQYAQQVQAAKEREEKGEKLGEMDPESTDEVKLHGGLTKNGRPAELVRVKKNGKAISIATGEPVDLDEDSKDSIRFKRSLSEEAEEDESILRSMARRKRSASAAELAPKRCREPGCDKEFKRPCDLTKHEKTHSRPWKCPVESCKYHEYGWPTEKEMDRHHNDKHSAAPPLYECHFKPCPYRSKRESNCKQHMEKAHGWTYVRSKNNGKNREKGSVNASNGLPTPDMTNDHIRTPSSDGNMATPEEDYEMETYDPAMYPNQINFPEYPTSSEMDMYPGNNLHLDYSPISDLQSSTHSPYTSNTLAGQDHFTDQFQNFQNTGADFNLFDQDDLYSANVQLPTPSHDIFQRGFETSGVGYTSEAAPHFSPVGHGNTMLYTPTSLLEDEGFGDDILSSNCQTGTADFQLFPSSTGGTVASSAPSALFGEIPSRANINYPGVSAQELLDFFAASTAAATAGQSNSAMDWSEDQFTHYERQ</sequence>
<comment type="subcellular location">
    <subcellularLocation>
        <location evidence="1">Nucleus</location>
    </subcellularLocation>
</comment>
<keyword evidence="12" id="KW-1185">Reference proteome</keyword>
<keyword evidence="6" id="KW-0804">Transcription</keyword>
<evidence type="ECO:0000313" key="11">
    <source>
        <dbReference type="EMBL" id="PMD38901.1"/>
    </source>
</evidence>
<dbReference type="PANTHER" id="PTHR46179">
    <property type="entry name" value="ZINC FINGER PROTEIN"/>
    <property type="match status" value="1"/>
</dbReference>
<dbReference type="AlphaFoldDB" id="A0A2J6RK81"/>
<dbReference type="OrthoDB" id="9368434at2759"/>
<keyword evidence="3 8" id="KW-0863">Zinc-finger</keyword>
<feature type="region of interest" description="Disordered" evidence="9">
    <location>
        <begin position="318"/>
        <end position="346"/>
    </location>
</feature>
<evidence type="ECO:0000256" key="3">
    <source>
        <dbReference type="ARBA" id="ARBA00022771"/>
    </source>
</evidence>
<dbReference type="EMBL" id="KZ613947">
    <property type="protein sequence ID" value="PMD38901.1"/>
    <property type="molecule type" value="Genomic_DNA"/>
</dbReference>
<dbReference type="PROSITE" id="PS50157">
    <property type="entry name" value="ZINC_FINGER_C2H2_2"/>
    <property type="match status" value="1"/>
</dbReference>
<evidence type="ECO:0000259" key="10">
    <source>
        <dbReference type="PROSITE" id="PS50157"/>
    </source>
</evidence>
<protein>
    <submittedName>
        <fullName evidence="11">Putative zinc finger transcription factor ace1</fullName>
    </submittedName>
</protein>
<feature type="compositionally biased region" description="Basic residues" evidence="9">
    <location>
        <begin position="114"/>
        <end position="125"/>
    </location>
</feature>
<dbReference type="Gene3D" id="3.30.160.60">
    <property type="entry name" value="Classic Zinc Finger"/>
    <property type="match status" value="1"/>
</dbReference>
<evidence type="ECO:0000256" key="4">
    <source>
        <dbReference type="ARBA" id="ARBA00022833"/>
    </source>
</evidence>
<feature type="region of interest" description="Disordered" evidence="9">
    <location>
        <begin position="64"/>
        <end position="150"/>
    </location>
</feature>
<accession>A0A2J6RK81</accession>
<proteinExistence type="predicted"/>
<keyword evidence="4" id="KW-0862">Zinc</keyword>
<dbReference type="PROSITE" id="PS00028">
    <property type="entry name" value="ZINC_FINGER_C2H2_1"/>
    <property type="match status" value="1"/>
</dbReference>
<evidence type="ECO:0000256" key="1">
    <source>
        <dbReference type="ARBA" id="ARBA00004123"/>
    </source>
</evidence>
<dbReference type="GO" id="GO:0006357">
    <property type="term" value="P:regulation of transcription by RNA polymerase II"/>
    <property type="evidence" value="ECO:0007669"/>
    <property type="project" value="TreeGrafter"/>
</dbReference>
<keyword evidence="5" id="KW-0805">Transcription regulation</keyword>
<feature type="compositionally biased region" description="Low complexity" evidence="9">
    <location>
        <begin position="130"/>
        <end position="139"/>
    </location>
</feature>
<dbReference type="InterPro" id="IPR051061">
    <property type="entry name" value="Zinc_finger_trans_reg"/>
</dbReference>
<dbReference type="PANTHER" id="PTHR46179:SF13">
    <property type="entry name" value="C2H2-TYPE DOMAIN-CONTAINING PROTEIN"/>
    <property type="match status" value="1"/>
</dbReference>
<keyword evidence="2" id="KW-0479">Metal-binding</keyword>
<evidence type="ECO:0000256" key="6">
    <source>
        <dbReference type="ARBA" id="ARBA00023163"/>
    </source>
</evidence>
<keyword evidence="7" id="KW-0539">Nucleus</keyword>
<feature type="domain" description="C2H2-type" evidence="10">
    <location>
        <begin position="417"/>
        <end position="446"/>
    </location>
</feature>
<feature type="region of interest" description="Disordered" evidence="9">
    <location>
        <begin position="1"/>
        <end position="20"/>
    </location>
</feature>
<dbReference type="SMART" id="SM00355">
    <property type="entry name" value="ZnF_C2H2"/>
    <property type="match status" value="3"/>
</dbReference>
<feature type="region of interest" description="Disordered" evidence="9">
    <location>
        <begin position="385"/>
        <end position="416"/>
    </location>
</feature>
<dbReference type="GO" id="GO:0008270">
    <property type="term" value="F:zinc ion binding"/>
    <property type="evidence" value="ECO:0007669"/>
    <property type="project" value="UniProtKB-KW"/>
</dbReference>
<evidence type="ECO:0000313" key="12">
    <source>
        <dbReference type="Proteomes" id="UP000235786"/>
    </source>
</evidence>
<name>A0A2J6RK81_HYAVF</name>
<dbReference type="GO" id="GO:0005634">
    <property type="term" value="C:nucleus"/>
    <property type="evidence" value="ECO:0007669"/>
    <property type="project" value="UniProtKB-SubCell"/>
</dbReference>
<evidence type="ECO:0000256" key="2">
    <source>
        <dbReference type="ARBA" id="ARBA00022723"/>
    </source>
</evidence>
<dbReference type="Proteomes" id="UP000235786">
    <property type="component" value="Unassembled WGS sequence"/>
</dbReference>
<evidence type="ECO:0000256" key="8">
    <source>
        <dbReference type="PROSITE-ProRule" id="PRU00042"/>
    </source>
</evidence>
<dbReference type="STRING" id="1149755.A0A2J6RK81"/>
<organism evidence="11 12">
    <name type="scientific">Hyaloscypha variabilis (strain UAMH 11265 / GT02V1 / F)</name>
    <name type="common">Meliniomyces variabilis</name>
    <dbReference type="NCBI Taxonomy" id="1149755"/>
    <lineage>
        <taxon>Eukaryota</taxon>
        <taxon>Fungi</taxon>
        <taxon>Dikarya</taxon>
        <taxon>Ascomycota</taxon>
        <taxon>Pezizomycotina</taxon>
        <taxon>Leotiomycetes</taxon>
        <taxon>Helotiales</taxon>
        <taxon>Hyaloscyphaceae</taxon>
        <taxon>Hyaloscypha</taxon>
        <taxon>Hyaloscypha variabilis</taxon>
    </lineage>
</organism>
<evidence type="ECO:0000256" key="5">
    <source>
        <dbReference type="ARBA" id="ARBA00023015"/>
    </source>
</evidence>